<accession>K1RY62</accession>
<dbReference type="AlphaFoldDB" id="K1RY62"/>
<comment type="caution">
    <text evidence="1">The sequence shown here is derived from an EMBL/GenBank/DDBJ whole genome shotgun (WGS) entry which is preliminary data.</text>
</comment>
<organism evidence="1">
    <name type="scientific">human gut metagenome</name>
    <dbReference type="NCBI Taxonomy" id="408170"/>
    <lineage>
        <taxon>unclassified sequences</taxon>
        <taxon>metagenomes</taxon>
        <taxon>organismal metagenomes</taxon>
    </lineage>
</organism>
<protein>
    <submittedName>
        <fullName evidence="1">Uncharacterized protein</fullName>
    </submittedName>
</protein>
<dbReference type="EMBL" id="AJWY01011185">
    <property type="protein sequence ID" value="EKC53452.1"/>
    <property type="molecule type" value="Genomic_DNA"/>
</dbReference>
<gene>
    <name evidence="1" type="ORF">LEA_16364</name>
</gene>
<proteinExistence type="predicted"/>
<dbReference type="InterPro" id="IPR026989">
    <property type="entry name" value="TnpV"/>
</dbReference>
<evidence type="ECO:0000313" key="1">
    <source>
        <dbReference type="EMBL" id="EKC53452.1"/>
    </source>
</evidence>
<sequence length="104" mass="12647">MKAQEENRMSDENFEIGRWGKERQKFMTENYLAETAELMAADRWNELALEIDREAWAMWELLRKQYAKENPRPTTFMEIVKWENTRGFYVDHEVMEQVVLKLRA</sequence>
<dbReference type="Pfam" id="PF14198">
    <property type="entry name" value="TnpV"/>
    <property type="match status" value="1"/>
</dbReference>
<name>K1RY62_9ZZZZ</name>
<reference evidence="1" key="1">
    <citation type="journal article" date="2013" name="Environ. Microbiol.">
        <title>Microbiota from the distal guts of lean and obese adolescents exhibit partial functional redundancy besides clear differences in community structure.</title>
        <authorList>
            <person name="Ferrer M."/>
            <person name="Ruiz A."/>
            <person name="Lanza F."/>
            <person name="Haange S.B."/>
            <person name="Oberbach A."/>
            <person name="Till H."/>
            <person name="Bargiela R."/>
            <person name="Campoy C."/>
            <person name="Segura M.T."/>
            <person name="Richter M."/>
            <person name="von Bergen M."/>
            <person name="Seifert J."/>
            <person name="Suarez A."/>
        </authorList>
    </citation>
    <scope>NUCLEOTIDE SEQUENCE</scope>
</reference>